<feature type="transmembrane region" description="Helical" evidence="2">
    <location>
        <begin position="65"/>
        <end position="85"/>
    </location>
</feature>
<feature type="domain" description="YdbS-like PH" evidence="3">
    <location>
        <begin position="84"/>
        <end position="154"/>
    </location>
</feature>
<feature type="region of interest" description="Disordered" evidence="1">
    <location>
        <begin position="1"/>
        <end position="21"/>
    </location>
</feature>
<accession>A0ABN3P804</accession>
<dbReference type="EMBL" id="BAAARI010000002">
    <property type="protein sequence ID" value="GAA2567743.1"/>
    <property type="molecule type" value="Genomic_DNA"/>
</dbReference>
<dbReference type="InterPro" id="IPR005182">
    <property type="entry name" value="YdbS-like_PH"/>
</dbReference>
<evidence type="ECO:0000256" key="2">
    <source>
        <dbReference type="SAM" id="Phobius"/>
    </source>
</evidence>
<evidence type="ECO:0000313" key="4">
    <source>
        <dbReference type="EMBL" id="GAA2567743.1"/>
    </source>
</evidence>
<evidence type="ECO:0000313" key="5">
    <source>
        <dbReference type="Proteomes" id="UP001500274"/>
    </source>
</evidence>
<feature type="transmembrane region" description="Helical" evidence="2">
    <location>
        <begin position="34"/>
        <end position="53"/>
    </location>
</feature>
<gene>
    <name evidence="4" type="ORF">GCM10009862_03120</name>
</gene>
<dbReference type="PANTHER" id="PTHR37938">
    <property type="entry name" value="BLL0215 PROTEIN"/>
    <property type="match status" value="1"/>
</dbReference>
<evidence type="ECO:0000259" key="3">
    <source>
        <dbReference type="Pfam" id="PF03703"/>
    </source>
</evidence>
<evidence type="ECO:0000256" key="1">
    <source>
        <dbReference type="SAM" id="MobiDB-lite"/>
    </source>
</evidence>
<dbReference type="Proteomes" id="UP001500274">
    <property type="component" value="Unassembled WGS sequence"/>
</dbReference>
<keyword evidence="5" id="KW-1185">Reference proteome</keyword>
<dbReference type="RefSeq" id="WP_344226224.1">
    <property type="nucleotide sequence ID" value="NZ_BAAARI010000002.1"/>
</dbReference>
<name>A0ABN3P804_9MICO</name>
<comment type="caution">
    <text evidence="4">The sequence shown here is derived from an EMBL/GenBank/DDBJ whole genome shotgun (WGS) entry which is preliminary data.</text>
</comment>
<sequence>MTQPTGFGVRPPTPAPGVSAPERRIVRTRRHARRLFWCALALIAVAGAVGYFLGNLPAPFEDWMLLSAAGLVVLVLVVIPYLAWLSHTYTVTTRRVIERSGAFGRRSRELSHVRGYRITVRRGPLQRLWRTGTLILDDGVDAPLVIRRIPQAQLVHEVLVDQVEVNQILAHRDAQPLPAPPGAPA</sequence>
<proteinExistence type="predicted"/>
<keyword evidence="2" id="KW-0812">Transmembrane</keyword>
<reference evidence="4 5" key="1">
    <citation type="journal article" date="2019" name="Int. J. Syst. Evol. Microbiol.">
        <title>The Global Catalogue of Microorganisms (GCM) 10K type strain sequencing project: providing services to taxonomists for standard genome sequencing and annotation.</title>
        <authorList>
            <consortium name="The Broad Institute Genomics Platform"/>
            <consortium name="The Broad Institute Genome Sequencing Center for Infectious Disease"/>
            <person name="Wu L."/>
            <person name="Ma J."/>
        </authorList>
    </citation>
    <scope>NUCLEOTIDE SEQUENCE [LARGE SCALE GENOMIC DNA]</scope>
    <source>
        <strain evidence="4 5">JCM 16365</strain>
    </source>
</reference>
<protein>
    <submittedName>
        <fullName evidence="4">PH domain-containing protein</fullName>
    </submittedName>
</protein>
<dbReference type="PANTHER" id="PTHR37938:SF1">
    <property type="entry name" value="BLL0215 PROTEIN"/>
    <property type="match status" value="1"/>
</dbReference>
<organism evidence="4 5">
    <name type="scientific">Microbacterium binotii</name>
    <dbReference type="NCBI Taxonomy" id="462710"/>
    <lineage>
        <taxon>Bacteria</taxon>
        <taxon>Bacillati</taxon>
        <taxon>Actinomycetota</taxon>
        <taxon>Actinomycetes</taxon>
        <taxon>Micrococcales</taxon>
        <taxon>Microbacteriaceae</taxon>
        <taxon>Microbacterium</taxon>
    </lineage>
</organism>
<dbReference type="Pfam" id="PF03703">
    <property type="entry name" value="bPH_2"/>
    <property type="match status" value="1"/>
</dbReference>
<keyword evidence="2" id="KW-1133">Transmembrane helix</keyword>
<keyword evidence="2" id="KW-0472">Membrane</keyword>